<keyword evidence="4" id="KW-1185">Reference proteome</keyword>
<accession>A0ABZ1HRN5</accession>
<dbReference type="Gene3D" id="3.40.50.300">
    <property type="entry name" value="P-loop containing nucleotide triphosphate hydrolases"/>
    <property type="match status" value="1"/>
</dbReference>
<feature type="transmembrane region" description="Helical" evidence="1">
    <location>
        <begin position="474"/>
        <end position="501"/>
    </location>
</feature>
<dbReference type="InterPro" id="IPR027417">
    <property type="entry name" value="P-loop_NTPase"/>
</dbReference>
<dbReference type="PROSITE" id="PS50837">
    <property type="entry name" value="NACHT"/>
    <property type="match status" value="1"/>
</dbReference>
<keyword evidence="1" id="KW-0472">Membrane</keyword>
<dbReference type="SUPFAM" id="SSF52540">
    <property type="entry name" value="P-loop containing nucleoside triphosphate hydrolases"/>
    <property type="match status" value="1"/>
</dbReference>
<organism evidence="3 4">
    <name type="scientific">Streptomyces phaeochromogenes</name>
    <dbReference type="NCBI Taxonomy" id="1923"/>
    <lineage>
        <taxon>Bacteria</taxon>
        <taxon>Bacillati</taxon>
        <taxon>Actinomycetota</taxon>
        <taxon>Actinomycetes</taxon>
        <taxon>Kitasatosporales</taxon>
        <taxon>Streptomycetaceae</taxon>
        <taxon>Streptomyces</taxon>
        <taxon>Streptomyces phaeochromogenes group</taxon>
    </lineage>
</organism>
<evidence type="ECO:0000259" key="2">
    <source>
        <dbReference type="PROSITE" id="PS50837"/>
    </source>
</evidence>
<reference evidence="3 4" key="1">
    <citation type="submission" date="2022-10" db="EMBL/GenBank/DDBJ databases">
        <title>The complete genomes of actinobacterial strains from the NBC collection.</title>
        <authorList>
            <person name="Joergensen T.S."/>
            <person name="Alvarez Arevalo M."/>
            <person name="Sterndorff E.B."/>
            <person name="Faurdal D."/>
            <person name="Vuksanovic O."/>
            <person name="Mourched A.-S."/>
            <person name="Charusanti P."/>
            <person name="Shaw S."/>
            <person name="Blin K."/>
            <person name="Weber T."/>
        </authorList>
    </citation>
    <scope>NUCLEOTIDE SEQUENCE [LARGE SCALE GENOMIC DNA]</scope>
    <source>
        <strain evidence="3 4">NBC 01752</strain>
    </source>
</reference>
<protein>
    <submittedName>
        <fullName evidence="3">NACHT domain-containing protein</fullName>
    </submittedName>
</protein>
<dbReference type="InterPro" id="IPR007111">
    <property type="entry name" value="NACHT_NTPase"/>
</dbReference>
<dbReference type="Pfam" id="PF05729">
    <property type="entry name" value="NACHT"/>
    <property type="match status" value="1"/>
</dbReference>
<feature type="transmembrane region" description="Helical" evidence="1">
    <location>
        <begin position="431"/>
        <end position="454"/>
    </location>
</feature>
<name>A0ABZ1HRN5_STRPH</name>
<sequence>MDEDKVLEQLAVAVSTQWDNEAAVRRVNDPYPLPVAWEAAGDDLAEDWSLLTSLACAWPGGPPGDPALWPTDGAGLAGRNAEIGQVLSERVPTRRLVILGEPGAGKSVLLIRLLQDIIARRAAGDPVPVLFSLASWDPHQPLKTWMAGQLRRTHPGLATVAPLPVTLTDTTDRGPSDLALYLLNAGLILPLLDGFDELPPARHATALDMLNRALPTRQPLVLTSRTDPYRTALTRPITTVRLNGAAAIQLLPLKAEDAADYLCRDAGGRHTPAAHRWNTVIAHLGTASAVGQALATPLGLFLARTIYNPRPDTPSVPPPVPHPDELCDTAVYIDRGAINTHLFRAFIPAAYTPYQPNPPRWTAEQAHRTFVFLAQFQQNQRTGSPDIAWWELRQAIPRHTLRPLVGLVSGLVVGLVVGLTLGLTLGPVVGLVAGLVAGIMNGLMDGLMVGLTYVDGMPGVRLRRMRSELRVDGLAMLVGWLMAGLMVFGGLGLAAGLVVGIEFGFTAGLTAGLSAGLAFAIGFGLAAGLATHAPDLTANSGPVRLLALDRRTFLAVGLLETLTFGLAAGLVAELVGGLAVGLAVGLGVGLGLGLLEGLNDTAWGVFVIACAYFVVRRKIPRHLMEFLHDAHEHRGVLRQAGAVYQFRHIDLQRHLAQ</sequence>
<feature type="transmembrane region" description="Helical" evidence="1">
    <location>
        <begin position="507"/>
        <end position="531"/>
    </location>
</feature>
<feature type="transmembrane region" description="Helical" evidence="1">
    <location>
        <begin position="552"/>
        <end position="585"/>
    </location>
</feature>
<evidence type="ECO:0000313" key="3">
    <source>
        <dbReference type="EMBL" id="WSD21267.1"/>
    </source>
</evidence>
<dbReference type="RefSeq" id="WP_326762804.1">
    <property type="nucleotide sequence ID" value="NZ_CP109135.1"/>
</dbReference>
<keyword evidence="1" id="KW-0812">Transmembrane</keyword>
<proteinExistence type="predicted"/>
<evidence type="ECO:0000313" key="4">
    <source>
        <dbReference type="Proteomes" id="UP001340816"/>
    </source>
</evidence>
<feature type="domain" description="NACHT" evidence="2">
    <location>
        <begin position="94"/>
        <end position="227"/>
    </location>
</feature>
<feature type="transmembrane region" description="Helical" evidence="1">
    <location>
        <begin position="597"/>
        <end position="615"/>
    </location>
</feature>
<keyword evidence="1" id="KW-1133">Transmembrane helix</keyword>
<feature type="transmembrane region" description="Helical" evidence="1">
    <location>
        <begin position="404"/>
        <end position="425"/>
    </location>
</feature>
<evidence type="ECO:0000256" key="1">
    <source>
        <dbReference type="SAM" id="Phobius"/>
    </source>
</evidence>
<gene>
    <name evidence="3" type="ORF">OHB35_53025</name>
</gene>
<dbReference type="Proteomes" id="UP001340816">
    <property type="component" value="Chromosome"/>
</dbReference>
<dbReference type="EMBL" id="CP109135">
    <property type="protein sequence ID" value="WSD21267.1"/>
    <property type="molecule type" value="Genomic_DNA"/>
</dbReference>